<evidence type="ECO:0000259" key="3">
    <source>
        <dbReference type="SMART" id="SM00835"/>
    </source>
</evidence>
<dbReference type="InterPro" id="IPR014710">
    <property type="entry name" value="RmlC-like_jellyroll"/>
</dbReference>
<dbReference type="AlphaFoldDB" id="A0AAV1EFS4"/>
<name>A0AAV1EFS4_OLDCO</name>
<evidence type="ECO:0000256" key="2">
    <source>
        <dbReference type="SAM" id="MobiDB-lite"/>
    </source>
</evidence>
<dbReference type="CDD" id="cd02245">
    <property type="entry name" value="cupin_7S_vicilin-like_C"/>
    <property type="match status" value="1"/>
</dbReference>
<evidence type="ECO:0000313" key="5">
    <source>
        <dbReference type="Proteomes" id="UP001161247"/>
    </source>
</evidence>
<dbReference type="PANTHER" id="PTHR31189">
    <property type="entry name" value="OS03G0336100 PROTEIN-RELATED"/>
    <property type="match status" value="1"/>
</dbReference>
<dbReference type="Gene3D" id="2.60.120.10">
    <property type="entry name" value="Jelly Rolls"/>
    <property type="match status" value="2"/>
</dbReference>
<dbReference type="InterPro" id="IPR006045">
    <property type="entry name" value="Cupin_1"/>
</dbReference>
<dbReference type="Pfam" id="PF00190">
    <property type="entry name" value="Cupin_1"/>
    <property type="match status" value="2"/>
</dbReference>
<dbReference type="InterPro" id="IPR011051">
    <property type="entry name" value="RmlC_Cupin_sf"/>
</dbReference>
<feature type="region of interest" description="Disordered" evidence="2">
    <location>
        <begin position="401"/>
        <end position="420"/>
    </location>
</feature>
<evidence type="ECO:0000256" key="1">
    <source>
        <dbReference type="ARBA" id="ARBA00023597"/>
    </source>
</evidence>
<accession>A0AAV1EFS4</accession>
<feature type="domain" description="Cupin type-1" evidence="3">
    <location>
        <begin position="328"/>
        <end position="480"/>
    </location>
</feature>
<dbReference type="CDD" id="cd02244">
    <property type="entry name" value="cupin_7S_vicilin-like_N"/>
    <property type="match status" value="1"/>
</dbReference>
<evidence type="ECO:0000313" key="4">
    <source>
        <dbReference type="EMBL" id="CAI9118418.1"/>
    </source>
</evidence>
<reference evidence="4" key="1">
    <citation type="submission" date="2023-03" db="EMBL/GenBank/DDBJ databases">
        <authorList>
            <person name="Julca I."/>
        </authorList>
    </citation>
    <scope>NUCLEOTIDE SEQUENCE</scope>
</reference>
<organism evidence="4 5">
    <name type="scientific">Oldenlandia corymbosa var. corymbosa</name>
    <dbReference type="NCBI Taxonomy" id="529605"/>
    <lineage>
        <taxon>Eukaryota</taxon>
        <taxon>Viridiplantae</taxon>
        <taxon>Streptophyta</taxon>
        <taxon>Embryophyta</taxon>
        <taxon>Tracheophyta</taxon>
        <taxon>Spermatophyta</taxon>
        <taxon>Magnoliopsida</taxon>
        <taxon>eudicotyledons</taxon>
        <taxon>Gunneridae</taxon>
        <taxon>Pentapetalae</taxon>
        <taxon>asterids</taxon>
        <taxon>lamiids</taxon>
        <taxon>Gentianales</taxon>
        <taxon>Rubiaceae</taxon>
        <taxon>Rubioideae</taxon>
        <taxon>Spermacoceae</taxon>
        <taxon>Hedyotis-Oldenlandia complex</taxon>
        <taxon>Oldenlandia</taxon>
    </lineage>
</organism>
<dbReference type="InterPro" id="IPR050253">
    <property type="entry name" value="Seed_Storage-Functional"/>
</dbReference>
<dbReference type="Proteomes" id="UP001161247">
    <property type="component" value="Chromosome 9"/>
</dbReference>
<gene>
    <name evidence="4" type="ORF">OLC1_LOCUS24291</name>
</gene>
<proteinExistence type="inferred from homology"/>
<feature type="compositionally biased region" description="Low complexity" evidence="2">
    <location>
        <begin position="403"/>
        <end position="414"/>
    </location>
</feature>
<comment type="similarity">
    <text evidence="1">Belongs to the 7S seed storage protein family.</text>
</comment>
<dbReference type="SUPFAM" id="SSF51182">
    <property type="entry name" value="RmlC-like cupins"/>
    <property type="match status" value="2"/>
</dbReference>
<dbReference type="PANTHER" id="PTHR31189:SF41">
    <property type="entry name" value="VICILIN C72"/>
    <property type="match status" value="1"/>
</dbReference>
<sequence>MKCLMEEQHGTRHEKLCLMKCHQGFAHSDQISSSINPQIEDPQKQYERCQKGCEKYRGEKQREPKQLCQERCKEQLEELRRQQQEREQGEVIPGPEKVYKECLGQCNEETQTGSQGQGEEEQNNPYVFRGQMFKSRVRTEAGDFKVLQRFSKQSELLNGIDNYRLAIYESDPNTFIVPHHCDADVIAFVARGEGTISFVHRERRETFDLERGDAIRIPAGSTAYLVNRHNNEKFRVFMLLRPVNTPGRFKGFFGAGGKEKQSYYNVFSNDILEAAFNTPRDQLERLFGGRQAKGIIVRASQEQIRALSQKGHEGSSKHHHGRKSRGPFNLFSQKPAFCNNYGQLFRASPDDYKQLEDLDVSVGVMNIAQGAMVAPYFNSRSTILVFVNEGNGYFEMACPHLASQSQPSGGQQQQQEEEEQGINHPISIVSTGNQNLQLVGFGINARNNHHNFLAGQDNIWNNVESEAKELTFGVQSREISSAIHVLQGFRYSCSRKKKAKAMTIMNANFTAWLSVSGGLMTSTLTEMESTNGVHFWDVTYLEVSLSNNELLLIIRQLCVKNSDDNFGRVINFRVIRLDVTKLTAAVPMVDLSSNDIKPNCIYFSDDSIKSYVSGTHPLLNGGFGGLGDMGVYNVENHSFGRFSNVESFPTTCPCPPLWVTPSL</sequence>
<dbReference type="SMART" id="SM00835">
    <property type="entry name" value="Cupin_1"/>
    <property type="match status" value="2"/>
</dbReference>
<feature type="domain" description="Cupin type-1" evidence="3">
    <location>
        <begin position="126"/>
        <end position="284"/>
    </location>
</feature>
<dbReference type="EMBL" id="OX459126">
    <property type="protein sequence ID" value="CAI9118418.1"/>
    <property type="molecule type" value="Genomic_DNA"/>
</dbReference>
<keyword evidence="5" id="KW-1185">Reference proteome</keyword>
<protein>
    <submittedName>
        <fullName evidence="4">OLC1v1019987C1</fullName>
    </submittedName>
</protein>